<evidence type="ECO:0000256" key="5">
    <source>
        <dbReference type="PROSITE-ProRule" id="PRU00723"/>
    </source>
</evidence>
<feature type="zinc finger region" description="C3H1-type" evidence="5">
    <location>
        <begin position="167"/>
        <end position="195"/>
    </location>
</feature>
<feature type="domain" description="C3H1-type" evidence="7">
    <location>
        <begin position="321"/>
        <end position="349"/>
    </location>
</feature>
<dbReference type="InterPro" id="IPR003245">
    <property type="entry name" value="Phytocyanin_dom"/>
</dbReference>
<proteinExistence type="predicted"/>
<feature type="domain" description="C3H1-type" evidence="7">
    <location>
        <begin position="276"/>
        <end position="304"/>
    </location>
</feature>
<dbReference type="GO" id="GO:0003677">
    <property type="term" value="F:DNA binding"/>
    <property type="evidence" value="ECO:0007669"/>
    <property type="project" value="UniProtKB-KW"/>
</dbReference>
<evidence type="ECO:0000313" key="10">
    <source>
        <dbReference type="Proteomes" id="UP001141552"/>
    </source>
</evidence>
<dbReference type="Gene3D" id="2.60.40.420">
    <property type="entry name" value="Cupredoxins - blue copper proteins"/>
    <property type="match status" value="1"/>
</dbReference>
<keyword evidence="4" id="KW-0238">DNA-binding</keyword>
<feature type="domain" description="C3H1-type" evidence="7">
    <location>
        <begin position="460"/>
        <end position="488"/>
    </location>
</feature>
<gene>
    <name evidence="9" type="ORF">Tsubulata_018667</name>
</gene>
<feature type="zinc finger region" description="C3H1-type" evidence="5">
    <location>
        <begin position="213"/>
        <end position="241"/>
    </location>
</feature>
<dbReference type="PROSITE" id="PS51485">
    <property type="entry name" value="PHYTOCYANIN"/>
    <property type="match status" value="1"/>
</dbReference>
<feature type="signal peptide" evidence="6">
    <location>
        <begin position="1"/>
        <end position="19"/>
    </location>
</feature>
<keyword evidence="10" id="KW-1185">Reference proteome</keyword>
<reference evidence="9" key="2">
    <citation type="journal article" date="2023" name="Plants (Basel)">
        <title>Annotation of the Turnera subulata (Passifloraceae) Draft Genome Reveals the S-Locus Evolved after the Divergence of Turneroideae from Passifloroideae in a Stepwise Manner.</title>
        <authorList>
            <person name="Henning P.M."/>
            <person name="Roalson E.H."/>
            <person name="Mir W."/>
            <person name="McCubbin A.G."/>
            <person name="Shore J.S."/>
        </authorList>
    </citation>
    <scope>NUCLEOTIDE SEQUENCE</scope>
    <source>
        <strain evidence="9">F60SS</strain>
    </source>
</reference>
<feature type="zinc finger region" description="C3H1-type" evidence="5">
    <location>
        <begin position="321"/>
        <end position="349"/>
    </location>
</feature>
<evidence type="ECO:0000256" key="4">
    <source>
        <dbReference type="ARBA" id="ARBA00023125"/>
    </source>
</evidence>
<dbReference type="PROSITE" id="PS50103">
    <property type="entry name" value="ZF_C3H1"/>
    <property type="match status" value="6"/>
</dbReference>
<dbReference type="PANTHER" id="PTHR12506:SF75">
    <property type="entry name" value="ZINC FINGER CCCH DOMAIN-CONTAINING PROTEIN 67-LIKE"/>
    <property type="match status" value="1"/>
</dbReference>
<feature type="domain" description="Phytocyanin" evidence="8">
    <location>
        <begin position="28"/>
        <end position="119"/>
    </location>
</feature>
<feature type="domain" description="C3H1-type" evidence="7">
    <location>
        <begin position="213"/>
        <end position="241"/>
    </location>
</feature>
<keyword evidence="6" id="KW-0732">Signal</keyword>
<evidence type="ECO:0000256" key="2">
    <source>
        <dbReference type="ARBA" id="ARBA00022771"/>
    </source>
</evidence>
<feature type="chain" id="PRO_5040295420" evidence="6">
    <location>
        <begin position="20"/>
        <end position="534"/>
    </location>
</feature>
<feature type="zinc finger region" description="C3H1-type" evidence="5">
    <location>
        <begin position="503"/>
        <end position="531"/>
    </location>
</feature>
<sequence length="534" mass="60124">MAATTKLMLLLLTITALSSLQFLLVSSFEYEVGGPKGWVVPPPNDTRIYNDWASENRFQDSVMEVTEEDYKKCNSSHPSFFSNTGNTVYDLDQPGPFYFISGVSGHCEKGQRMIIKVMSSGDHGGSAALAQGIQNVGIAEKDFIEEKETESTVEGDLNGGKHEYPVRLYAQDCTFYTKTGRCKFGPSCKFNHPLRECQGEAGNEKEIGNFGWNSKQIECKYYLTAEGCKYGNLCRYSHSKANSHFAAPWEDAKVEEQKKSEGLLGQTEHTESEFRIKKSIECKYYLTSGGCKYGEACNYAHIKEKTEIEPVELNFLGLPLRPQQKECPFYMRTGSCGYGSDCLFHHPNPTASGEYGPFNSTSAASFTGDHTLGNQKREIDSSQSYDNIHGNTHPSHAFGMPSFREEIFPTAKRISYQVPAYPGDNTTYSFSSPLENNQRMTVDVTTNYQEKMQDEDFPERPDQPECSYFMKTGKCKFGFACRYNHPKDPASKLFLNSKGLPLRPDRNICWHYKQNGTCKYGGKCQFNHPENHVG</sequence>
<evidence type="ECO:0000256" key="1">
    <source>
        <dbReference type="ARBA" id="ARBA00022723"/>
    </source>
</evidence>
<dbReference type="PANTHER" id="PTHR12506">
    <property type="entry name" value="PROTEIN PHOSPHATASE RELATED"/>
    <property type="match status" value="1"/>
</dbReference>
<dbReference type="EMBL" id="JAKUCV010006715">
    <property type="protein sequence ID" value="KAJ4826271.1"/>
    <property type="molecule type" value="Genomic_DNA"/>
</dbReference>
<dbReference type="GO" id="GO:0003729">
    <property type="term" value="F:mRNA binding"/>
    <property type="evidence" value="ECO:0007669"/>
    <property type="project" value="TreeGrafter"/>
</dbReference>
<dbReference type="GO" id="GO:0008270">
    <property type="term" value="F:zinc ion binding"/>
    <property type="evidence" value="ECO:0007669"/>
    <property type="project" value="UniProtKB-KW"/>
</dbReference>
<feature type="zinc finger region" description="C3H1-type" evidence="5">
    <location>
        <begin position="460"/>
        <end position="488"/>
    </location>
</feature>
<dbReference type="InterPro" id="IPR008972">
    <property type="entry name" value="Cupredoxin"/>
</dbReference>
<dbReference type="InterPro" id="IPR000571">
    <property type="entry name" value="Znf_CCCH"/>
</dbReference>
<dbReference type="AlphaFoldDB" id="A0A9Q0F7J0"/>
<dbReference type="Pfam" id="PF00642">
    <property type="entry name" value="zf-CCCH"/>
    <property type="match status" value="6"/>
</dbReference>
<name>A0A9Q0F7J0_9ROSI</name>
<dbReference type="InterPro" id="IPR050974">
    <property type="entry name" value="Plant_ZF_CCCH"/>
</dbReference>
<reference evidence="9" key="1">
    <citation type="submission" date="2022-02" db="EMBL/GenBank/DDBJ databases">
        <authorList>
            <person name="Henning P.M."/>
            <person name="McCubbin A.G."/>
            <person name="Shore J.S."/>
        </authorList>
    </citation>
    <scope>NUCLEOTIDE SEQUENCE</scope>
    <source>
        <strain evidence="9">F60SS</strain>
        <tissue evidence="9">Leaves</tissue>
    </source>
</reference>
<comment type="caution">
    <text evidence="9">The sequence shown here is derived from an EMBL/GenBank/DDBJ whole genome shotgun (WGS) entry which is preliminary data.</text>
</comment>
<dbReference type="SUPFAM" id="SSF90229">
    <property type="entry name" value="CCCH zinc finger"/>
    <property type="match status" value="5"/>
</dbReference>
<dbReference type="GO" id="GO:0009055">
    <property type="term" value="F:electron transfer activity"/>
    <property type="evidence" value="ECO:0007669"/>
    <property type="project" value="InterPro"/>
</dbReference>
<dbReference type="Proteomes" id="UP001141552">
    <property type="component" value="Unassembled WGS sequence"/>
</dbReference>
<keyword evidence="2 5" id="KW-0863">Zinc-finger</keyword>
<evidence type="ECO:0000259" key="8">
    <source>
        <dbReference type="PROSITE" id="PS51485"/>
    </source>
</evidence>
<dbReference type="InterPro" id="IPR036855">
    <property type="entry name" value="Znf_CCCH_sf"/>
</dbReference>
<organism evidence="9 10">
    <name type="scientific">Turnera subulata</name>
    <dbReference type="NCBI Taxonomy" id="218843"/>
    <lineage>
        <taxon>Eukaryota</taxon>
        <taxon>Viridiplantae</taxon>
        <taxon>Streptophyta</taxon>
        <taxon>Embryophyta</taxon>
        <taxon>Tracheophyta</taxon>
        <taxon>Spermatophyta</taxon>
        <taxon>Magnoliopsida</taxon>
        <taxon>eudicotyledons</taxon>
        <taxon>Gunneridae</taxon>
        <taxon>Pentapetalae</taxon>
        <taxon>rosids</taxon>
        <taxon>fabids</taxon>
        <taxon>Malpighiales</taxon>
        <taxon>Passifloraceae</taxon>
        <taxon>Turnera</taxon>
    </lineage>
</organism>
<evidence type="ECO:0000259" key="7">
    <source>
        <dbReference type="PROSITE" id="PS50103"/>
    </source>
</evidence>
<evidence type="ECO:0000256" key="3">
    <source>
        <dbReference type="ARBA" id="ARBA00022833"/>
    </source>
</evidence>
<keyword evidence="1 5" id="KW-0479">Metal-binding</keyword>
<feature type="domain" description="C3H1-type" evidence="7">
    <location>
        <begin position="167"/>
        <end position="195"/>
    </location>
</feature>
<accession>A0A9Q0F7J0</accession>
<dbReference type="Pfam" id="PF02298">
    <property type="entry name" value="Cu_bind_like"/>
    <property type="match status" value="1"/>
</dbReference>
<dbReference type="OrthoDB" id="411372at2759"/>
<feature type="zinc finger region" description="C3H1-type" evidence="5">
    <location>
        <begin position="276"/>
        <end position="304"/>
    </location>
</feature>
<keyword evidence="3 5" id="KW-0862">Zinc</keyword>
<feature type="domain" description="C3H1-type" evidence="7">
    <location>
        <begin position="503"/>
        <end position="531"/>
    </location>
</feature>
<dbReference type="SUPFAM" id="SSF49503">
    <property type="entry name" value="Cupredoxins"/>
    <property type="match status" value="1"/>
</dbReference>
<evidence type="ECO:0000256" key="6">
    <source>
        <dbReference type="SAM" id="SignalP"/>
    </source>
</evidence>
<dbReference type="Gene3D" id="4.10.1000.10">
    <property type="entry name" value="Zinc finger, CCCH-type"/>
    <property type="match status" value="3"/>
</dbReference>
<dbReference type="SMART" id="SM00356">
    <property type="entry name" value="ZnF_C3H1"/>
    <property type="match status" value="6"/>
</dbReference>
<evidence type="ECO:0000313" key="9">
    <source>
        <dbReference type="EMBL" id="KAJ4826271.1"/>
    </source>
</evidence>
<protein>
    <submittedName>
        <fullName evidence="9">Uncharacterized protein</fullName>
    </submittedName>
</protein>